<keyword evidence="1" id="KW-0812">Transmembrane</keyword>
<evidence type="ECO:0000313" key="3">
    <source>
        <dbReference type="Proteomes" id="UP000031890"/>
    </source>
</evidence>
<evidence type="ECO:0000256" key="1">
    <source>
        <dbReference type="SAM" id="Phobius"/>
    </source>
</evidence>
<feature type="transmembrane region" description="Helical" evidence="1">
    <location>
        <begin position="383"/>
        <end position="402"/>
    </location>
</feature>
<protein>
    <recommendedName>
        <fullName evidence="4">Beta-carotene 15,15'-monooxygenase</fullName>
    </recommendedName>
</protein>
<dbReference type="Proteomes" id="UP000031890">
    <property type="component" value="Chromosome"/>
</dbReference>
<feature type="transmembrane region" description="Helical" evidence="1">
    <location>
        <begin position="260"/>
        <end position="283"/>
    </location>
</feature>
<reference evidence="2 3" key="1">
    <citation type="journal article" date="2015" name="Genome Announc.">
        <title>Complete Genome Sequence and Annotation of Corynebacterium singulare DSM 44357, Isolated from a Human Semen Specimen.</title>
        <authorList>
            <person name="Merten M."/>
            <person name="Brinkrolf K."/>
            <person name="Albersmeier A."/>
            <person name="Kutter Y."/>
            <person name="Ruckert C."/>
            <person name="Tauch A."/>
        </authorList>
    </citation>
    <scope>NUCLEOTIDE SEQUENCE [LARGE SCALE GENOMIC DNA]</scope>
    <source>
        <strain evidence="2">IBS B52218</strain>
    </source>
</reference>
<evidence type="ECO:0008006" key="4">
    <source>
        <dbReference type="Google" id="ProtNLM"/>
    </source>
</evidence>
<name>A0A0B6EV40_9CORY</name>
<feature type="transmembrane region" description="Helical" evidence="1">
    <location>
        <begin position="123"/>
        <end position="145"/>
    </location>
</feature>
<feature type="transmembrane region" description="Helical" evidence="1">
    <location>
        <begin position="157"/>
        <end position="180"/>
    </location>
</feature>
<accession>A0A0B6EV40</accession>
<gene>
    <name evidence="2" type="ORF">CSING_05765</name>
</gene>
<dbReference type="KEGG" id="csx:CSING_05765"/>
<dbReference type="HOGENOM" id="CLU_675636_0_0_11"/>
<feature type="transmembrane region" description="Helical" evidence="1">
    <location>
        <begin position="295"/>
        <end position="315"/>
    </location>
</feature>
<dbReference type="AlphaFoldDB" id="A0A0B6EV40"/>
<dbReference type="EMBL" id="CP010827">
    <property type="protein sequence ID" value="AJI78688.1"/>
    <property type="molecule type" value="Genomic_DNA"/>
</dbReference>
<sequence length="410" mass="42989">MRCRPGHQFTTIKAVKKDVNLLDVSLAARRRWHTTAFALVAFWILAGIGLTIAGSLGAPVVWWDLIHPFTIGALTTAIMVFSTHFTEALTRTPATSYHGVATRVAAIQLGLVLLLIDRAGYDWGALADASSALLILTLTWHAWALWQKLRGSLSGSFALTVPFYLAAAGFMVSAIVLVLLAAHGVGNYSLLVAAHSRGMVWGFALLTILGTVVTLLPTLTRTPISYTARSRCTRALIVHCAGLTLAMGLEAVGLTRAAGVAQLFVVVADILIIHPVLAGALAGTTTTASMSTMAGLVWMLALCTGDAVASGVGAYPRAVTLLLMPSFVGAGLLQLVTGVLHHMLPILARARRTEMGGYLRLGLINVGGLFCLLGIPAVHAAGLIMMGLGLIAAVAVLVWAVVSTKGEVHV</sequence>
<evidence type="ECO:0000313" key="2">
    <source>
        <dbReference type="EMBL" id="AJI78688.1"/>
    </source>
</evidence>
<feature type="transmembrane region" description="Helical" evidence="1">
    <location>
        <begin position="36"/>
        <end position="59"/>
    </location>
</feature>
<feature type="transmembrane region" description="Helical" evidence="1">
    <location>
        <begin position="358"/>
        <end position="377"/>
    </location>
</feature>
<feature type="transmembrane region" description="Helical" evidence="1">
    <location>
        <begin position="97"/>
        <end position="117"/>
    </location>
</feature>
<proteinExistence type="predicted"/>
<feature type="transmembrane region" description="Helical" evidence="1">
    <location>
        <begin position="232"/>
        <end position="254"/>
    </location>
</feature>
<keyword evidence="1" id="KW-0472">Membrane</keyword>
<feature type="transmembrane region" description="Helical" evidence="1">
    <location>
        <begin position="321"/>
        <end position="346"/>
    </location>
</feature>
<feature type="transmembrane region" description="Helical" evidence="1">
    <location>
        <begin position="65"/>
        <end position="85"/>
    </location>
</feature>
<dbReference type="STRING" id="161899.CSING_05765"/>
<keyword evidence="1" id="KW-1133">Transmembrane helix</keyword>
<organism evidence="2 3">
    <name type="scientific">Corynebacterium singulare</name>
    <dbReference type="NCBI Taxonomy" id="161899"/>
    <lineage>
        <taxon>Bacteria</taxon>
        <taxon>Bacillati</taxon>
        <taxon>Actinomycetota</taxon>
        <taxon>Actinomycetes</taxon>
        <taxon>Mycobacteriales</taxon>
        <taxon>Corynebacteriaceae</taxon>
        <taxon>Corynebacterium</taxon>
    </lineage>
</organism>
<feature type="transmembrane region" description="Helical" evidence="1">
    <location>
        <begin position="200"/>
        <end position="220"/>
    </location>
</feature>